<dbReference type="PANTHER" id="PTHR19842">
    <property type="entry name" value="G BETA-LIKE PROTEIN GBL"/>
    <property type="match status" value="1"/>
</dbReference>
<evidence type="ECO:0000256" key="2">
    <source>
        <dbReference type="ARBA" id="ARBA00022574"/>
    </source>
</evidence>
<dbReference type="SUPFAM" id="SSF50978">
    <property type="entry name" value="WD40 repeat-like"/>
    <property type="match status" value="1"/>
</dbReference>
<dbReference type="EMBL" id="GBHO01000046">
    <property type="protein sequence ID" value="JAG43558.1"/>
    <property type="molecule type" value="Transcribed_RNA"/>
</dbReference>
<keyword evidence="3 5" id="KW-0677">Repeat</keyword>
<keyword evidence="2 4" id="KW-0853">WD repeat</keyword>
<comment type="function">
    <text evidence="5">Subunit of TORC1 and TORC2, which regulate cell growth and survival in response to nutrient and hormonal signals.</text>
</comment>
<dbReference type="GO" id="GO:0032956">
    <property type="term" value="P:regulation of actin cytoskeleton organization"/>
    <property type="evidence" value="ECO:0007669"/>
    <property type="project" value="TreeGrafter"/>
</dbReference>
<dbReference type="GO" id="GO:0031931">
    <property type="term" value="C:TORC1 complex"/>
    <property type="evidence" value="ECO:0007669"/>
    <property type="project" value="UniProtKB-UniRule"/>
</dbReference>
<dbReference type="InterPro" id="IPR001680">
    <property type="entry name" value="WD40_rpt"/>
</dbReference>
<feature type="repeat" description="WD" evidence="4">
    <location>
        <begin position="153"/>
        <end position="194"/>
    </location>
</feature>
<dbReference type="InterPro" id="IPR015943">
    <property type="entry name" value="WD40/YVTN_repeat-like_dom_sf"/>
</dbReference>
<dbReference type="PANTHER" id="PTHR19842:SF0">
    <property type="entry name" value="TARGET OF RAPAMYCIN COMPLEX SUBUNIT LST8"/>
    <property type="match status" value="1"/>
</dbReference>
<dbReference type="Gene3D" id="2.130.10.10">
    <property type="entry name" value="YVTN repeat-like/Quinoprotein amine dehydrogenase"/>
    <property type="match status" value="1"/>
</dbReference>
<evidence type="ECO:0000313" key="7">
    <source>
        <dbReference type="EMBL" id="JAG43558.1"/>
    </source>
</evidence>
<reference evidence="6" key="1">
    <citation type="journal article" date="2014" name="PLoS ONE">
        <title>Transcriptome-Based Identification of ABC Transporters in the Western Tarnished Plant Bug Lygus hesperus.</title>
        <authorList>
            <person name="Hull J.J."/>
            <person name="Chaney K."/>
            <person name="Geib S.M."/>
            <person name="Fabrick J.A."/>
            <person name="Brent C.S."/>
            <person name="Walsh D."/>
            <person name="Lavine L.C."/>
        </authorList>
    </citation>
    <scope>NUCLEOTIDE SEQUENCE</scope>
</reference>
<dbReference type="InterPro" id="IPR019775">
    <property type="entry name" value="WD40_repeat_CS"/>
</dbReference>
<name>A0A0A9ZE64_LYGHE</name>
<evidence type="ECO:0000256" key="4">
    <source>
        <dbReference type="PROSITE-ProRule" id="PRU00221"/>
    </source>
</evidence>
<evidence type="ECO:0000256" key="1">
    <source>
        <dbReference type="ARBA" id="ARBA00009890"/>
    </source>
</evidence>
<dbReference type="AlphaFoldDB" id="A0A0A9ZE64"/>
<comment type="similarity">
    <text evidence="1 5">Belongs to the WD repeat LST8 family.</text>
</comment>
<dbReference type="PROSITE" id="PS50082">
    <property type="entry name" value="WD_REPEATS_2"/>
    <property type="match status" value="3"/>
</dbReference>
<dbReference type="PRINTS" id="PR00320">
    <property type="entry name" value="GPROTEINBRPT"/>
</dbReference>
<comment type="subunit">
    <text evidence="5">Part of TORC1 complex. Part of the TORC2 complex.</text>
</comment>
<protein>
    <recommendedName>
        <fullName evidence="5">Target of rapamycin complex subunit lst8</fullName>
        <shortName evidence="5">TORC subunit lst8</shortName>
    </recommendedName>
</protein>
<gene>
    <name evidence="7" type="ORF">CM83_20076</name>
    <name evidence="6" type="ORF">CM83_20085</name>
</gene>
<feature type="repeat" description="WD" evidence="4">
    <location>
        <begin position="196"/>
        <end position="237"/>
    </location>
</feature>
<dbReference type="InterPro" id="IPR020472">
    <property type="entry name" value="WD40_PAC1"/>
</dbReference>
<dbReference type="GO" id="GO:0031929">
    <property type="term" value="P:TOR signaling"/>
    <property type="evidence" value="ECO:0007669"/>
    <property type="project" value="UniProtKB-UniRule"/>
</dbReference>
<dbReference type="InterPro" id="IPR037588">
    <property type="entry name" value="MLST8"/>
</dbReference>
<dbReference type="EMBL" id="GBHO01000047">
    <property type="protein sequence ID" value="JAG43557.1"/>
    <property type="molecule type" value="Transcribed_RNA"/>
</dbReference>
<dbReference type="InterPro" id="IPR036322">
    <property type="entry name" value="WD40_repeat_dom_sf"/>
</dbReference>
<dbReference type="CDD" id="cd00200">
    <property type="entry name" value="WD40"/>
    <property type="match status" value="1"/>
</dbReference>
<sequence>MVAGGNPFIHLYDPVSLHTTPLHTLEGHTTNVTAVGFQKDKKWIFTCSEDKTVKIWDTRAKGYQRNYQTTSPIVSGVLHPNQGEIYTTDEKGVLRIWNLAADCCSVEIIPEGEQVLNSVSISSDGNLCVATSIYGVCFIWNCRKSILEPYVKLEAHNSYILNCLFSPDGKLLATTSADRTIKIWNVENRFTLNNILHGHQGWIWDCSFSADSAYLLSASSDTTVKLWNIESGDIIVEYRGHTKVVTSVV</sequence>
<organism evidence="6">
    <name type="scientific">Lygus hesperus</name>
    <name type="common">Western plant bug</name>
    <dbReference type="NCBI Taxonomy" id="30085"/>
    <lineage>
        <taxon>Eukaryota</taxon>
        <taxon>Metazoa</taxon>
        <taxon>Ecdysozoa</taxon>
        <taxon>Arthropoda</taxon>
        <taxon>Hexapoda</taxon>
        <taxon>Insecta</taxon>
        <taxon>Pterygota</taxon>
        <taxon>Neoptera</taxon>
        <taxon>Paraneoptera</taxon>
        <taxon>Hemiptera</taxon>
        <taxon>Heteroptera</taxon>
        <taxon>Panheteroptera</taxon>
        <taxon>Cimicomorpha</taxon>
        <taxon>Miridae</taxon>
        <taxon>Mirini</taxon>
        <taxon>Lygus</taxon>
    </lineage>
</organism>
<dbReference type="PROSITE" id="PS50294">
    <property type="entry name" value="WD_REPEATS_REGION"/>
    <property type="match status" value="3"/>
</dbReference>
<dbReference type="PROSITE" id="PS00678">
    <property type="entry name" value="WD_REPEATS_1"/>
    <property type="match status" value="3"/>
</dbReference>
<dbReference type="GO" id="GO:0031932">
    <property type="term" value="C:TORC2 complex"/>
    <property type="evidence" value="ECO:0007669"/>
    <property type="project" value="UniProtKB-UniRule"/>
</dbReference>
<evidence type="ECO:0000313" key="6">
    <source>
        <dbReference type="EMBL" id="JAG43557.1"/>
    </source>
</evidence>
<reference evidence="6" key="2">
    <citation type="submission" date="2014-07" db="EMBL/GenBank/DDBJ databases">
        <authorList>
            <person name="Hull J."/>
        </authorList>
    </citation>
    <scope>NUCLEOTIDE SEQUENCE</scope>
</reference>
<proteinExistence type="inferred from homology"/>
<accession>A0A0A9ZE64</accession>
<dbReference type="SMART" id="SM00320">
    <property type="entry name" value="WD40"/>
    <property type="match status" value="5"/>
</dbReference>
<evidence type="ECO:0000256" key="5">
    <source>
        <dbReference type="RuleBase" id="RU369068"/>
    </source>
</evidence>
<keyword evidence="5" id="KW-0963">Cytoplasm</keyword>
<feature type="repeat" description="WD" evidence="4">
    <location>
        <begin position="25"/>
        <end position="66"/>
    </location>
</feature>
<comment type="subcellular location">
    <subcellularLocation>
        <location evidence="5">Cytoplasm</location>
    </subcellularLocation>
</comment>
<dbReference type="GO" id="GO:0005737">
    <property type="term" value="C:cytoplasm"/>
    <property type="evidence" value="ECO:0007669"/>
    <property type="project" value="UniProtKB-SubCell"/>
</dbReference>
<evidence type="ECO:0000256" key="3">
    <source>
        <dbReference type="ARBA" id="ARBA00022737"/>
    </source>
</evidence>
<dbReference type="Pfam" id="PF00400">
    <property type="entry name" value="WD40"/>
    <property type="match status" value="3"/>
</dbReference>